<proteinExistence type="predicted"/>
<evidence type="ECO:0000313" key="2">
    <source>
        <dbReference type="Proteomes" id="UP000271162"/>
    </source>
</evidence>
<dbReference type="STRING" id="27835.A0A0N4XSL8"/>
<reference evidence="3" key="1">
    <citation type="submission" date="2017-02" db="UniProtKB">
        <authorList>
            <consortium name="WormBaseParasite"/>
        </authorList>
    </citation>
    <scope>IDENTIFICATION</scope>
</reference>
<accession>A0A0N4XSL8</accession>
<keyword evidence="2" id="KW-1185">Reference proteome</keyword>
<dbReference type="Proteomes" id="UP000271162">
    <property type="component" value="Unassembled WGS sequence"/>
</dbReference>
<name>A0A0N4XSL8_NIPBR</name>
<evidence type="ECO:0000313" key="3">
    <source>
        <dbReference type="WBParaSite" id="NBR_0000552001-mRNA-1"/>
    </source>
</evidence>
<reference evidence="1 2" key="2">
    <citation type="submission" date="2018-11" db="EMBL/GenBank/DDBJ databases">
        <authorList>
            <consortium name="Pathogen Informatics"/>
        </authorList>
    </citation>
    <scope>NUCLEOTIDE SEQUENCE [LARGE SCALE GENOMIC DNA]</scope>
</reference>
<gene>
    <name evidence="1" type="ORF">NBR_LOCUS5522</name>
</gene>
<evidence type="ECO:0000313" key="1">
    <source>
        <dbReference type="EMBL" id="VDL69111.1"/>
    </source>
</evidence>
<dbReference type="AlphaFoldDB" id="A0A0N4XSL8"/>
<dbReference type="WBParaSite" id="NBR_0000552001-mRNA-1">
    <property type="protein sequence ID" value="NBR_0000552001-mRNA-1"/>
    <property type="gene ID" value="NBR_0000552001"/>
</dbReference>
<dbReference type="EMBL" id="UYSL01013684">
    <property type="protein sequence ID" value="VDL69111.1"/>
    <property type="molecule type" value="Genomic_DNA"/>
</dbReference>
<protein>
    <submittedName>
        <fullName evidence="3">Pacifastin domain-containing protein</fullName>
    </submittedName>
</protein>
<organism evidence="3">
    <name type="scientific">Nippostrongylus brasiliensis</name>
    <name type="common">Rat hookworm</name>
    <dbReference type="NCBI Taxonomy" id="27835"/>
    <lineage>
        <taxon>Eukaryota</taxon>
        <taxon>Metazoa</taxon>
        <taxon>Ecdysozoa</taxon>
        <taxon>Nematoda</taxon>
        <taxon>Chromadorea</taxon>
        <taxon>Rhabditida</taxon>
        <taxon>Rhabditina</taxon>
        <taxon>Rhabditomorpha</taxon>
        <taxon>Strongyloidea</taxon>
        <taxon>Heligmosomidae</taxon>
        <taxon>Nippostrongylus</taxon>
    </lineage>
</organism>
<sequence length="157" mass="17891">ATGTSLDDLNEVVDDLLPKEKSRRKRRDADKGTFEPWNSVCVCEDGECEAEPRKVPTPEDGLCICAFDKLTLDAWPCHPRLIWQNTTCDYCDDHKFCHKRSKSGERQKAHCLCEQGESFCMKYDRVAKILNLWEFFGESAEYSGVITSEEIEALGFG</sequence>